<evidence type="ECO:0000313" key="2">
    <source>
        <dbReference type="EMBL" id="KGG50495.1"/>
    </source>
</evidence>
<dbReference type="VEuPathDB" id="MicrosporidiaDB:DI09_68p30"/>
<evidence type="ECO:0000256" key="1">
    <source>
        <dbReference type="SAM" id="MobiDB-lite"/>
    </source>
</evidence>
<comment type="caution">
    <text evidence="2">The sequence shown here is derived from an EMBL/GenBank/DDBJ whole genome shotgun (WGS) entry which is preliminary data.</text>
</comment>
<proteinExistence type="predicted"/>
<dbReference type="EMBL" id="JMKJ01000577">
    <property type="protein sequence ID" value="KGG50495.1"/>
    <property type="molecule type" value="Genomic_DNA"/>
</dbReference>
<sequence>MCSPPDTNKPPCDSEGDSSIPVLTEKTPEEIEKINGDTTINDNSQQTKRDLKHIKGLKDQELPVILEDSDSENEVSKDPKILRLNSSDSGYGGLYKKKKVQSGSDCTDGGSEEDVESDTNCNNEGSKDEVESGNDGYSEDEVESGNDGYSEDEVESGNDGYSEDEVSESEVSESEVSESEVSKGEVSKGEVSKDGGSKKIIHPSGI</sequence>
<feature type="compositionally biased region" description="Acidic residues" evidence="1">
    <location>
        <begin position="137"/>
        <end position="178"/>
    </location>
</feature>
<protein>
    <submittedName>
        <fullName evidence="2">Uncharacterized protein</fullName>
    </submittedName>
</protein>
<dbReference type="HOGENOM" id="CLU_1332223_0_0_1"/>
<keyword evidence="3" id="KW-1185">Reference proteome</keyword>
<feature type="compositionally biased region" description="Basic and acidic residues" evidence="1">
    <location>
        <begin position="180"/>
        <end position="197"/>
    </location>
</feature>
<feature type="compositionally biased region" description="Polar residues" evidence="1">
    <location>
        <begin position="36"/>
        <end position="46"/>
    </location>
</feature>
<feature type="region of interest" description="Disordered" evidence="1">
    <location>
        <begin position="1"/>
        <end position="206"/>
    </location>
</feature>
<dbReference type="GeneID" id="25260615"/>
<reference evidence="2 3" key="1">
    <citation type="submission" date="2014-04" db="EMBL/GenBank/DDBJ databases">
        <title>A new species of microsporidia sheds light on the evolution of extreme parasitism.</title>
        <authorList>
            <person name="Haag K.L."/>
            <person name="James T.Y."/>
            <person name="Larsson R."/>
            <person name="Schaer T.M."/>
            <person name="Refardt D."/>
            <person name="Pombert J.-F."/>
            <person name="Ebert D."/>
        </authorList>
    </citation>
    <scope>NUCLEOTIDE SEQUENCE [LARGE SCALE GENOMIC DNA]</scope>
    <source>
        <strain evidence="2 3">UGP3</strain>
        <tissue evidence="2">Spores</tissue>
    </source>
</reference>
<dbReference type="RefSeq" id="XP_013236942.1">
    <property type="nucleotide sequence ID" value="XM_013381488.1"/>
</dbReference>
<dbReference type="AlphaFoldDB" id="A0A098VNG6"/>
<name>A0A098VNG6_9MICR</name>
<feature type="compositionally biased region" description="Basic and acidic residues" evidence="1">
    <location>
        <begin position="26"/>
        <end position="35"/>
    </location>
</feature>
<accession>A0A098VNG6</accession>
<gene>
    <name evidence="2" type="ORF">DI09_68p30</name>
</gene>
<organism evidence="2 3">
    <name type="scientific">Mitosporidium daphniae</name>
    <dbReference type="NCBI Taxonomy" id="1485682"/>
    <lineage>
        <taxon>Eukaryota</taxon>
        <taxon>Fungi</taxon>
        <taxon>Fungi incertae sedis</taxon>
        <taxon>Microsporidia</taxon>
        <taxon>Mitosporidium</taxon>
    </lineage>
</organism>
<dbReference type="Proteomes" id="UP000029725">
    <property type="component" value="Unassembled WGS sequence"/>
</dbReference>
<evidence type="ECO:0000313" key="3">
    <source>
        <dbReference type="Proteomes" id="UP000029725"/>
    </source>
</evidence>